<keyword evidence="2" id="KW-1185">Reference proteome</keyword>
<accession>A0ABU9B2G2</accession>
<dbReference type="Proteomes" id="UP001371305">
    <property type="component" value="Unassembled WGS sequence"/>
</dbReference>
<organism evidence="1 2">
    <name type="scientific">Luteolibacter soli</name>
    <dbReference type="NCBI Taxonomy" id="3135280"/>
    <lineage>
        <taxon>Bacteria</taxon>
        <taxon>Pseudomonadati</taxon>
        <taxon>Verrucomicrobiota</taxon>
        <taxon>Verrucomicrobiia</taxon>
        <taxon>Verrucomicrobiales</taxon>
        <taxon>Verrucomicrobiaceae</taxon>
        <taxon>Luteolibacter</taxon>
    </lineage>
</organism>
<comment type="caution">
    <text evidence="1">The sequence shown here is derived from an EMBL/GenBank/DDBJ whole genome shotgun (WGS) entry which is preliminary data.</text>
</comment>
<gene>
    <name evidence="1" type="ORF">WKV53_25805</name>
</gene>
<protein>
    <submittedName>
        <fullName evidence="1">Uncharacterized protein</fullName>
    </submittedName>
</protein>
<sequence>MFVLSCEPATCAIPEWHKELFRGHEEVVTSGEGWSPGSLNLAQTFATKLRALLAHGDITRLLVDFSCHPDDPERFSRFSKTLTEDQRHKLDERHHRMFLNLLKQRTIEEQRRSGVALHLTFRTEDRAGMPTVEFLHSGEREIESKFVEQWRTKLQAAHPEISVGSRNDGNHGLSRYLREEFPSGFGSVSVVVARSSFLDGTPVRWDQLKKFLLEALPQAS</sequence>
<reference evidence="1 2" key="1">
    <citation type="submission" date="2024-04" db="EMBL/GenBank/DDBJ databases">
        <title>Luteolibacter sp. isolated from soil.</title>
        <authorList>
            <person name="An J."/>
        </authorList>
    </citation>
    <scope>NUCLEOTIDE SEQUENCE [LARGE SCALE GENOMIC DNA]</scope>
    <source>
        <strain evidence="1 2">Y139</strain>
    </source>
</reference>
<name>A0ABU9B2G2_9BACT</name>
<dbReference type="RefSeq" id="WP_341407726.1">
    <property type="nucleotide sequence ID" value="NZ_JBBUKT010000014.1"/>
</dbReference>
<dbReference type="Gene3D" id="3.40.630.40">
    <property type="entry name" value="Zn-dependent exopeptidases"/>
    <property type="match status" value="1"/>
</dbReference>
<evidence type="ECO:0000313" key="1">
    <source>
        <dbReference type="EMBL" id="MEK7953958.1"/>
    </source>
</evidence>
<dbReference type="SUPFAM" id="SSF53187">
    <property type="entry name" value="Zn-dependent exopeptidases"/>
    <property type="match status" value="1"/>
</dbReference>
<proteinExistence type="predicted"/>
<dbReference type="EMBL" id="JBBUKT010000014">
    <property type="protein sequence ID" value="MEK7953958.1"/>
    <property type="molecule type" value="Genomic_DNA"/>
</dbReference>
<evidence type="ECO:0000313" key="2">
    <source>
        <dbReference type="Proteomes" id="UP001371305"/>
    </source>
</evidence>